<accession>A0A370N781</accession>
<dbReference type="Proteomes" id="UP000254875">
    <property type="component" value="Unassembled WGS sequence"/>
</dbReference>
<feature type="region of interest" description="Disordered" evidence="1">
    <location>
        <begin position="1"/>
        <end position="23"/>
    </location>
</feature>
<protein>
    <submittedName>
        <fullName evidence="2">Uncharacterized protein</fullName>
    </submittedName>
</protein>
<keyword evidence="3" id="KW-1185">Reference proteome</keyword>
<sequence length="62" mass="7101">MAQTSQQSMHTQPGRSGAQVYHRRDARYIDGVLVVRRGDIDNQPMLSRSGVRTIRIWAIYSI</sequence>
<name>A0A370N781_9BURK</name>
<evidence type="ECO:0000313" key="3">
    <source>
        <dbReference type="Proteomes" id="UP000254875"/>
    </source>
</evidence>
<dbReference type="EMBL" id="QHKS01000010">
    <property type="protein sequence ID" value="RDK01466.1"/>
    <property type="molecule type" value="Genomic_DNA"/>
</dbReference>
<dbReference type="AlphaFoldDB" id="A0A370N781"/>
<organism evidence="2 3">
    <name type="scientific">Paraburkholderia lacunae</name>
    <dbReference type="NCBI Taxonomy" id="2211104"/>
    <lineage>
        <taxon>Bacteria</taxon>
        <taxon>Pseudomonadati</taxon>
        <taxon>Pseudomonadota</taxon>
        <taxon>Betaproteobacteria</taxon>
        <taxon>Burkholderiales</taxon>
        <taxon>Burkholderiaceae</taxon>
        <taxon>Paraburkholderia</taxon>
    </lineage>
</organism>
<evidence type="ECO:0000313" key="2">
    <source>
        <dbReference type="EMBL" id="RDK01466.1"/>
    </source>
</evidence>
<gene>
    <name evidence="2" type="ORF">DLM46_16705</name>
</gene>
<comment type="caution">
    <text evidence="2">The sequence shown here is derived from an EMBL/GenBank/DDBJ whole genome shotgun (WGS) entry which is preliminary data.</text>
</comment>
<evidence type="ECO:0000256" key="1">
    <source>
        <dbReference type="SAM" id="MobiDB-lite"/>
    </source>
</evidence>
<proteinExistence type="predicted"/>
<feature type="compositionally biased region" description="Polar residues" evidence="1">
    <location>
        <begin position="1"/>
        <end position="14"/>
    </location>
</feature>
<reference evidence="3" key="1">
    <citation type="submission" date="2018-05" db="EMBL/GenBank/DDBJ databases">
        <authorList>
            <person name="Feng T."/>
        </authorList>
    </citation>
    <scope>NUCLEOTIDE SEQUENCE [LARGE SCALE GENOMIC DNA]</scope>
    <source>
        <strain evidence="3">S27</strain>
    </source>
</reference>